<dbReference type="Gene3D" id="3.90.320.10">
    <property type="match status" value="1"/>
</dbReference>
<organism evidence="2">
    <name type="scientific">marine sediment metagenome</name>
    <dbReference type="NCBI Taxonomy" id="412755"/>
    <lineage>
        <taxon>unclassified sequences</taxon>
        <taxon>metagenomes</taxon>
        <taxon>ecological metagenomes</taxon>
    </lineage>
</organism>
<evidence type="ECO:0000259" key="1">
    <source>
        <dbReference type="Pfam" id="PF12705"/>
    </source>
</evidence>
<dbReference type="EMBL" id="BARW01031563">
    <property type="protein sequence ID" value="GAJ04044.1"/>
    <property type="molecule type" value="Genomic_DNA"/>
</dbReference>
<feature type="domain" description="PD-(D/E)XK endonuclease-like" evidence="1">
    <location>
        <begin position="20"/>
        <end position="141"/>
    </location>
</feature>
<proteinExistence type="predicted"/>
<dbReference type="InterPro" id="IPR038726">
    <property type="entry name" value="PDDEXK_AddAB-type"/>
</dbReference>
<protein>
    <recommendedName>
        <fullName evidence="1">PD-(D/E)XK endonuclease-like domain-containing protein</fullName>
    </recommendedName>
</protein>
<gene>
    <name evidence="2" type="ORF">S12H4_50172</name>
</gene>
<name>X1TFK8_9ZZZZ</name>
<accession>X1TFK8</accession>
<sequence>VRSFVNNQDVGAQPIMMEELVESEINAGVVLRGRIDRVDKETDGTLHIIDYKTGNTPGGIDWEQLELHALILSKHLTWPVSKISYLYLDNSTIKSIVISADDFRQVHWRVLTTANKIRQEKQFYPSPGHWCGNCDFIGICPGKPESDPVAAAFDQLEFWDDSKDDRG</sequence>
<reference evidence="2" key="1">
    <citation type="journal article" date="2014" name="Front. Microbiol.">
        <title>High frequency of phylogenetically diverse reductive dehalogenase-homologous genes in deep subseafloor sedimentary metagenomes.</title>
        <authorList>
            <person name="Kawai M."/>
            <person name="Futagami T."/>
            <person name="Toyoda A."/>
            <person name="Takaki Y."/>
            <person name="Nishi S."/>
            <person name="Hori S."/>
            <person name="Arai W."/>
            <person name="Tsubouchi T."/>
            <person name="Morono Y."/>
            <person name="Uchiyama I."/>
            <person name="Ito T."/>
            <person name="Fujiyama A."/>
            <person name="Inagaki F."/>
            <person name="Takami H."/>
        </authorList>
    </citation>
    <scope>NUCLEOTIDE SEQUENCE</scope>
    <source>
        <strain evidence="2">Expedition CK06-06</strain>
    </source>
</reference>
<comment type="caution">
    <text evidence="2">The sequence shown here is derived from an EMBL/GenBank/DDBJ whole genome shotgun (WGS) entry which is preliminary data.</text>
</comment>
<dbReference type="Pfam" id="PF12705">
    <property type="entry name" value="PDDEXK_1"/>
    <property type="match status" value="1"/>
</dbReference>
<dbReference type="AlphaFoldDB" id="X1TFK8"/>
<feature type="non-terminal residue" evidence="2">
    <location>
        <position position="1"/>
    </location>
</feature>
<evidence type="ECO:0000313" key="2">
    <source>
        <dbReference type="EMBL" id="GAJ04044.1"/>
    </source>
</evidence>
<dbReference type="InterPro" id="IPR011604">
    <property type="entry name" value="PDDEXK-like_dom_sf"/>
</dbReference>